<dbReference type="Proteomes" id="UP000392064">
    <property type="component" value="Chromosome"/>
</dbReference>
<reference evidence="1 2" key="1">
    <citation type="submission" date="2019-11" db="EMBL/GenBank/DDBJ databases">
        <authorList>
            <person name="Li J."/>
        </authorList>
    </citation>
    <scope>NUCLEOTIDE SEQUENCE [LARGE SCALE GENOMIC DNA]</scope>
    <source>
        <strain evidence="1 2">MF47</strain>
    </source>
</reference>
<name>A0A5Q2MAG0_9ACTN</name>
<proteinExistence type="predicted"/>
<evidence type="ECO:0000313" key="1">
    <source>
        <dbReference type="EMBL" id="QGG40094.1"/>
    </source>
</evidence>
<sequence length="151" mass="16401">MRAAVIRVCVDPGGDLSPAAYEAGVQEMSERGLEVVHTPAEHLPDRNREVELIVDDAGPEQRLDLVELCRQVFETACSLGVVTYISRGTDEDARGILSGFGLTGEVLRSLPDGQELVTVTVAKTDMRRVPESRLHTAMESALNCEVRIVAV</sequence>
<gene>
    <name evidence="1" type="ORF">GEV26_01140</name>
</gene>
<dbReference type="EMBL" id="CP045737">
    <property type="protein sequence ID" value="QGG40094.1"/>
    <property type="molecule type" value="Genomic_DNA"/>
</dbReference>
<dbReference type="KEGG" id="aef:GEV26_01140"/>
<keyword evidence="2" id="KW-1185">Reference proteome</keyword>
<dbReference type="AlphaFoldDB" id="A0A5Q2MAG0"/>
<protein>
    <submittedName>
        <fullName evidence="1">Uncharacterized protein</fullName>
    </submittedName>
</protein>
<organism evidence="1 2">
    <name type="scientific">Aeromicrobium yanjiei</name>
    <dbReference type="NCBI Taxonomy" id="2662028"/>
    <lineage>
        <taxon>Bacteria</taxon>
        <taxon>Bacillati</taxon>
        <taxon>Actinomycetota</taxon>
        <taxon>Actinomycetes</taxon>
        <taxon>Propionibacteriales</taxon>
        <taxon>Nocardioidaceae</taxon>
        <taxon>Aeromicrobium</taxon>
    </lineage>
</organism>
<accession>A0A5Q2MAG0</accession>
<evidence type="ECO:0000313" key="2">
    <source>
        <dbReference type="Proteomes" id="UP000392064"/>
    </source>
</evidence>